<reference evidence="3" key="1">
    <citation type="journal article" date="2014" name="Proc. Natl. Acad. Sci. U.S.A.">
        <title>Extensive sampling of basidiomycete genomes demonstrates inadequacy of the white-rot/brown-rot paradigm for wood decay fungi.</title>
        <authorList>
            <person name="Riley R."/>
            <person name="Salamov A.A."/>
            <person name="Brown D.W."/>
            <person name="Nagy L.G."/>
            <person name="Floudas D."/>
            <person name="Held B.W."/>
            <person name="Levasseur A."/>
            <person name="Lombard V."/>
            <person name="Morin E."/>
            <person name="Otillar R."/>
            <person name="Lindquist E.A."/>
            <person name="Sun H."/>
            <person name="LaButti K.M."/>
            <person name="Schmutz J."/>
            <person name="Jabbour D."/>
            <person name="Luo H."/>
            <person name="Baker S.E."/>
            <person name="Pisabarro A.G."/>
            <person name="Walton J.D."/>
            <person name="Blanchette R.A."/>
            <person name="Henrissat B."/>
            <person name="Martin F."/>
            <person name="Cullen D."/>
            <person name="Hibbett D.S."/>
            <person name="Grigoriev I.V."/>
        </authorList>
    </citation>
    <scope>NUCLEOTIDE SEQUENCE [LARGE SCALE GENOMIC DNA]</scope>
    <source>
        <strain evidence="3">PC15</strain>
    </source>
</reference>
<dbReference type="OrthoDB" id="1734943at2759"/>
<dbReference type="InParanoid" id="A0A067NJA2"/>
<sequence length="526" mass="56084">MMHALKHPSFFKPTSRPSSPAPAPPSRPDSGIGFDRTPRPLHKLSLSTFRKASPAPVAPKSPTKPPSTLVQDGSYLEMLSLKLSEAVSKALAQPSGPVVPTELVGGKRPIPAGRGRALGALITSELRASHDNQHLYRASLRSLHRPLSVLVSNLSAQLVPLVASPAFLNFLAPSLNAAQLHAIAIAAFAGELLDSFDESGLGLDSDPHGLKTIREGLVSVVNRVINPLIVNIKNDLGAVIDGLEFPQTPIKTLAKPSVSHPSLVALQGVVAAYTRILERCISLPGSQTTVATFLISLIWRGLVALSHRPYHPPSPPASPYLAARDVKKRRSSSTTPPLTPPSSRFTMKLPPSRPPSPPSPITSSTTTDARALYEILSHLPRPAADKEASRLAREAVEEAFTALHAFDPFIEAVYASMVSPMSTVVLERLVTLAEELPTLIALQVILNAFGSPLGTSLPQILRLDTAEYKQVCLSGFGRAEECGPVVGQHVHDALRAADPTSFAVKWLELELAAEPETAANANTFIS</sequence>
<organism evidence="2 3">
    <name type="scientific">Pleurotus ostreatus (strain PC15)</name>
    <name type="common">Oyster mushroom</name>
    <dbReference type="NCBI Taxonomy" id="1137138"/>
    <lineage>
        <taxon>Eukaryota</taxon>
        <taxon>Fungi</taxon>
        <taxon>Dikarya</taxon>
        <taxon>Basidiomycota</taxon>
        <taxon>Agaricomycotina</taxon>
        <taxon>Agaricomycetes</taxon>
        <taxon>Agaricomycetidae</taxon>
        <taxon>Agaricales</taxon>
        <taxon>Pleurotineae</taxon>
        <taxon>Pleurotaceae</taxon>
        <taxon>Pleurotus</taxon>
    </lineage>
</organism>
<feature type="region of interest" description="Disordered" evidence="1">
    <location>
        <begin position="1"/>
        <end position="70"/>
    </location>
</feature>
<accession>A0A067NJA2</accession>
<dbReference type="AlphaFoldDB" id="A0A067NJA2"/>
<dbReference type="Proteomes" id="UP000027073">
    <property type="component" value="Unassembled WGS sequence"/>
</dbReference>
<feature type="compositionally biased region" description="Low complexity" evidence="1">
    <location>
        <begin position="332"/>
        <end position="344"/>
    </location>
</feature>
<proteinExistence type="predicted"/>
<evidence type="ECO:0000256" key="1">
    <source>
        <dbReference type="SAM" id="MobiDB-lite"/>
    </source>
</evidence>
<dbReference type="EMBL" id="KL198008">
    <property type="protein sequence ID" value="KDQ27904.1"/>
    <property type="molecule type" value="Genomic_DNA"/>
</dbReference>
<dbReference type="STRING" id="1137138.A0A067NJA2"/>
<protein>
    <submittedName>
        <fullName evidence="2">Uncharacterized protein</fullName>
    </submittedName>
</protein>
<feature type="compositionally biased region" description="Pro residues" evidence="1">
    <location>
        <begin position="56"/>
        <end position="65"/>
    </location>
</feature>
<dbReference type="VEuPathDB" id="FungiDB:PLEOSDRAFT_1056428"/>
<name>A0A067NJA2_PLEO1</name>
<evidence type="ECO:0000313" key="3">
    <source>
        <dbReference type="Proteomes" id="UP000027073"/>
    </source>
</evidence>
<dbReference type="HOGENOM" id="CLU_039203_0_0_1"/>
<evidence type="ECO:0000313" key="2">
    <source>
        <dbReference type="EMBL" id="KDQ27904.1"/>
    </source>
</evidence>
<gene>
    <name evidence="2" type="ORF">PLEOSDRAFT_1056428</name>
</gene>
<feature type="region of interest" description="Disordered" evidence="1">
    <location>
        <begin position="314"/>
        <end position="365"/>
    </location>
</feature>
<feature type="compositionally biased region" description="Pro residues" evidence="1">
    <location>
        <begin position="351"/>
        <end position="360"/>
    </location>
</feature>